<dbReference type="Proteomes" id="UP000234681">
    <property type="component" value="Chromosome 7"/>
</dbReference>
<organism evidence="2 3">
    <name type="scientific">Rattus norvegicus</name>
    <name type="common">Rat</name>
    <dbReference type="NCBI Taxonomy" id="10116"/>
    <lineage>
        <taxon>Eukaryota</taxon>
        <taxon>Metazoa</taxon>
        <taxon>Chordata</taxon>
        <taxon>Craniata</taxon>
        <taxon>Vertebrata</taxon>
        <taxon>Euteleostomi</taxon>
        <taxon>Mammalia</taxon>
        <taxon>Eutheria</taxon>
        <taxon>Euarchontoglires</taxon>
        <taxon>Glires</taxon>
        <taxon>Rodentia</taxon>
        <taxon>Myomorpha</taxon>
        <taxon>Muroidea</taxon>
        <taxon>Muridae</taxon>
        <taxon>Murinae</taxon>
        <taxon>Rattus</taxon>
    </lineage>
</organism>
<feature type="region of interest" description="Disordered" evidence="1">
    <location>
        <begin position="64"/>
        <end position="89"/>
    </location>
</feature>
<evidence type="ECO:0000313" key="3">
    <source>
        <dbReference type="Proteomes" id="UP000234681"/>
    </source>
</evidence>
<proteinExistence type="predicted"/>
<reference evidence="3" key="1">
    <citation type="submission" date="2005-09" db="EMBL/GenBank/DDBJ databases">
        <authorList>
            <person name="Mural R.J."/>
            <person name="Li P.W."/>
            <person name="Adams M.D."/>
            <person name="Amanatides P.G."/>
            <person name="Baden-Tillson H."/>
            <person name="Barnstead M."/>
            <person name="Chin S.H."/>
            <person name="Dew I."/>
            <person name="Evans C.A."/>
            <person name="Ferriera S."/>
            <person name="Flanigan M."/>
            <person name="Fosler C."/>
            <person name="Glodek A."/>
            <person name="Gu Z."/>
            <person name="Holt R.A."/>
            <person name="Jennings D."/>
            <person name="Kraft C.L."/>
            <person name="Lu F."/>
            <person name="Nguyen T."/>
            <person name="Nusskern D.R."/>
            <person name="Pfannkoch C.M."/>
            <person name="Sitter C."/>
            <person name="Sutton G.G."/>
            <person name="Venter J.C."/>
            <person name="Wang Z."/>
            <person name="Woodage T."/>
            <person name="Zheng X.H."/>
            <person name="Zhong F."/>
        </authorList>
    </citation>
    <scope>NUCLEOTIDE SEQUENCE [LARGE SCALE GENOMIC DNA]</scope>
    <source>
        <strain>BN</strain>
        <strain evidence="3">Sprague-Dawley</strain>
    </source>
</reference>
<dbReference type="AlphaFoldDB" id="A6K7K7"/>
<protein>
    <submittedName>
        <fullName evidence="2">Uncharacterized protein RGD1308012_predicted</fullName>
    </submittedName>
</protein>
<evidence type="ECO:0000256" key="1">
    <source>
        <dbReference type="SAM" id="MobiDB-lite"/>
    </source>
</evidence>
<gene>
    <name evidence="2" type="primary">RGD1308012_predicted</name>
    <name evidence="2" type="ORF">rCG_59326</name>
</gene>
<accession>A6K7K7</accession>
<sequence>MSLTEHRGLDEGQVGGGSGRPGPETSGEAGTGTGPPAPCEGGDTAAGSAVHRYSYWLPAQGPASSPVPSLGQDNLCGPGDLSLPSSPSLERQASTKLGLPAWGSYLSFSPLQNHLCPSSKMTFGMTVWSLTIGGFCAGTVSLLAGPHLSATAGGGSGLVAFTDVGAFTTCPLLAPICPHSRPPCVGGPLAQQASQLQEGGGSCQGKLLSFTPHSFWGGKGTLPR</sequence>
<name>A6K7K7_RAT</name>
<feature type="region of interest" description="Disordered" evidence="1">
    <location>
        <begin position="1"/>
        <end position="45"/>
    </location>
</feature>
<dbReference type="EMBL" id="CH474027">
    <property type="protein sequence ID" value="EDL76550.1"/>
    <property type="molecule type" value="Genomic_DNA"/>
</dbReference>
<feature type="compositionally biased region" description="Basic and acidic residues" evidence="1">
    <location>
        <begin position="1"/>
        <end position="10"/>
    </location>
</feature>
<evidence type="ECO:0000313" key="2">
    <source>
        <dbReference type="EMBL" id="EDL76550.1"/>
    </source>
</evidence>
<feature type="non-terminal residue" evidence="2">
    <location>
        <position position="224"/>
    </location>
</feature>